<dbReference type="PROSITE" id="PS50943">
    <property type="entry name" value="HTH_CROC1"/>
    <property type="match status" value="1"/>
</dbReference>
<dbReference type="InterPro" id="IPR001387">
    <property type="entry name" value="Cro/C1-type_HTH"/>
</dbReference>
<reference evidence="2" key="1">
    <citation type="submission" date="2021-08" db="EMBL/GenBank/DDBJ databases">
        <authorList>
            <person name="Papudeshi B."/>
            <person name="Bashey-Visser F."/>
        </authorList>
    </citation>
    <scope>NUCLEOTIDE SEQUENCE</scope>
    <source>
        <strain evidence="2">MC_266_E_2016</strain>
    </source>
</reference>
<evidence type="ECO:0000259" key="1">
    <source>
        <dbReference type="PROSITE" id="PS50943"/>
    </source>
</evidence>
<dbReference type="Proteomes" id="UP001222434">
    <property type="component" value="Unassembled WGS sequence"/>
</dbReference>
<dbReference type="RefSeq" id="WP_274713880.1">
    <property type="nucleotide sequence ID" value="NZ_JAILSO010000141.1"/>
</dbReference>
<protein>
    <submittedName>
        <fullName evidence="2">Transcriptional regulator</fullName>
    </submittedName>
</protein>
<proteinExistence type="predicted"/>
<dbReference type="GO" id="GO:0006355">
    <property type="term" value="P:regulation of DNA-templated transcription"/>
    <property type="evidence" value="ECO:0007669"/>
    <property type="project" value="InterPro"/>
</dbReference>
<evidence type="ECO:0000313" key="3">
    <source>
        <dbReference type="Proteomes" id="UP001222434"/>
    </source>
</evidence>
<dbReference type="PANTHER" id="PTHR40455:SF1">
    <property type="entry name" value="ANTITOXIN HIGA"/>
    <property type="match status" value="1"/>
</dbReference>
<dbReference type="PANTHER" id="PTHR40455">
    <property type="entry name" value="ANTITOXIN HIGA"/>
    <property type="match status" value="1"/>
</dbReference>
<dbReference type="AlphaFoldDB" id="A0AAJ1JH66"/>
<dbReference type="InterPro" id="IPR039060">
    <property type="entry name" value="Antitox_HigA"/>
</dbReference>
<organism evidence="2 3">
    <name type="scientific">Xenorhabdus bovienii</name>
    <name type="common">Xenorhabdus nematophila subsp. bovienii</name>
    <dbReference type="NCBI Taxonomy" id="40576"/>
    <lineage>
        <taxon>Bacteria</taxon>
        <taxon>Pseudomonadati</taxon>
        <taxon>Pseudomonadota</taxon>
        <taxon>Gammaproteobacteria</taxon>
        <taxon>Enterobacterales</taxon>
        <taxon>Morganellaceae</taxon>
        <taxon>Xenorhabdus</taxon>
    </lineage>
</organism>
<sequence length="191" mass="22224">MTELKPKIIKNDEDYELAMTRLSELMDLNPEINTPDSDELELLALIIEHYESVRYPIEKPSPLDAVLFRMDQAGLTRKDMEKYLGSASKVSEVLSGKRKLSMTMIQKLHYGLNIALDVLIQKTDDIEWKDENVSPVALILDDHKEYRRRDATVVKEPHSTLNPFRKEWNTERQFTDMEEINLKEPEYALAS</sequence>
<dbReference type="EMBL" id="JAILSO010000141">
    <property type="protein sequence ID" value="MDE1480498.1"/>
    <property type="molecule type" value="Genomic_DNA"/>
</dbReference>
<evidence type="ECO:0000313" key="2">
    <source>
        <dbReference type="EMBL" id="MDE1480498.1"/>
    </source>
</evidence>
<comment type="caution">
    <text evidence="2">The sequence shown here is derived from an EMBL/GenBank/DDBJ whole genome shotgun (WGS) entry which is preliminary data.</text>
</comment>
<dbReference type="GO" id="GO:0001046">
    <property type="term" value="F:core promoter sequence-specific DNA binding"/>
    <property type="evidence" value="ECO:0007669"/>
    <property type="project" value="TreeGrafter"/>
</dbReference>
<name>A0AAJ1JH66_XENBV</name>
<dbReference type="SMART" id="SM00530">
    <property type="entry name" value="HTH_XRE"/>
    <property type="match status" value="1"/>
</dbReference>
<gene>
    <name evidence="2" type="ORF">KKJ01_20345</name>
</gene>
<feature type="domain" description="HTH cro/C1-type" evidence="1">
    <location>
        <begin position="72"/>
        <end position="119"/>
    </location>
</feature>
<accession>A0AAJ1JH66</accession>
<reference evidence="2" key="2">
    <citation type="journal article" date="2022" name="J. Evol. Biol.">
        <title>Pre- and post-association barriers to host switching in sympatric mutualists.</title>
        <authorList>
            <person name="Dinges Z.M."/>
            <person name="Phillips R.K."/>
            <person name="Lively C.M."/>
            <person name="Bashey F."/>
        </authorList>
    </citation>
    <scope>NUCLEOTIDE SEQUENCE</scope>
    <source>
        <strain evidence="2">MC_266_E_2016</strain>
    </source>
</reference>